<dbReference type="InterPro" id="IPR038732">
    <property type="entry name" value="HpyO/CreE_NAD-binding"/>
</dbReference>
<dbReference type="RefSeq" id="WP_183661284.1">
    <property type="nucleotide sequence ID" value="NZ_JACHOA010000010.1"/>
</dbReference>
<dbReference type="SUPFAM" id="SSF51905">
    <property type="entry name" value="FAD/NAD(P)-binding domain"/>
    <property type="match status" value="1"/>
</dbReference>
<feature type="domain" description="FAD-dependent urate hydroxylase HpyO/Asp monooxygenase CreE-like FAD/NAD(P)-binding" evidence="1">
    <location>
        <begin position="9"/>
        <end position="168"/>
    </location>
</feature>
<dbReference type="PANTHER" id="PTHR40254:SF1">
    <property type="entry name" value="BLR0577 PROTEIN"/>
    <property type="match status" value="1"/>
</dbReference>
<protein>
    <submittedName>
        <fullName evidence="2">Putative NAD(P)/FAD-binding protein YdhS</fullName>
    </submittedName>
</protein>
<gene>
    <name evidence="2" type="ORF">GGR37_003972</name>
</gene>
<dbReference type="EMBL" id="JACHOA010000010">
    <property type="protein sequence ID" value="MBB4615672.1"/>
    <property type="molecule type" value="Genomic_DNA"/>
</dbReference>
<dbReference type="AlphaFoldDB" id="A0A7W7AGN2"/>
<keyword evidence="3" id="KW-1185">Reference proteome</keyword>
<evidence type="ECO:0000259" key="1">
    <source>
        <dbReference type="Pfam" id="PF13454"/>
    </source>
</evidence>
<dbReference type="Proteomes" id="UP000538566">
    <property type="component" value="Unassembled WGS sequence"/>
</dbReference>
<evidence type="ECO:0000313" key="3">
    <source>
        <dbReference type="Proteomes" id="UP000538566"/>
    </source>
</evidence>
<sequence length="564" mass="61199">MNRPAERIAIIGAGATGTYCLHSLITEGIAEEVTVFESSGLTGPGLAYSPELNDMHALSNIAGFEIPPLLETVNAWASRQPRQRLEQWGIADRAGDDRAFFPRAVLGAWLADQFLQLSADGSTTVIVHRCAEVVDMIAMPNSCRVEWRGSDGVIVVDEFDRVIVASGYGAIGTEDNRAERSTGKSASLAASDGTSERFGVLGSSLSGIDAVVAIAMARGSFERGAGALRYIPANPWSAMLMSRNGILPEADFWFPHPLPDLEGFTPESASACLTGAEGDLDRLFAQFVAVLIREAPDWSAEIGLGHATADDFAERYFARRRSSDAWAYARNNLAAVRDWSESHDTPSWRIVILKAHEIFASVIGSLPPQDLARLHRGLKRVFTDNYAAVPHLSIERVLALHDAGVLDVIALGNEYEIRPIRNAWLVRSPARSERFDELIDARGPQAAALTRFPFPTLRLQLCASALEESQDWGNGLNPAADLTVSDQDPSLRHIHLCALPFLLRNRPFVQGLVECAAMARCVSQAIRDSSLSEGADYSSPEHLIELIDRPSVILATGEVLPLAG</sequence>
<evidence type="ECO:0000313" key="2">
    <source>
        <dbReference type="EMBL" id="MBB4615672.1"/>
    </source>
</evidence>
<reference evidence="2 3" key="1">
    <citation type="submission" date="2020-08" db="EMBL/GenBank/DDBJ databases">
        <title>Genomic Encyclopedia of Type Strains, Phase IV (KMG-IV): sequencing the most valuable type-strain genomes for metagenomic binning, comparative biology and taxonomic classification.</title>
        <authorList>
            <person name="Goeker M."/>
        </authorList>
    </citation>
    <scope>NUCLEOTIDE SEQUENCE [LARGE SCALE GENOMIC DNA]</scope>
    <source>
        <strain evidence="2 3">DSM 17507</strain>
    </source>
</reference>
<dbReference type="Pfam" id="PF13454">
    <property type="entry name" value="NAD_binding_9"/>
    <property type="match status" value="1"/>
</dbReference>
<dbReference type="InterPro" id="IPR052189">
    <property type="entry name" value="L-asp_N-monooxygenase_NS-form"/>
</dbReference>
<dbReference type="PANTHER" id="PTHR40254">
    <property type="entry name" value="BLR0577 PROTEIN"/>
    <property type="match status" value="1"/>
</dbReference>
<dbReference type="InterPro" id="IPR036188">
    <property type="entry name" value="FAD/NAD-bd_sf"/>
</dbReference>
<organism evidence="2 3">
    <name type="scientific">Novosphingobium taihuense</name>
    <dbReference type="NCBI Taxonomy" id="260085"/>
    <lineage>
        <taxon>Bacteria</taxon>
        <taxon>Pseudomonadati</taxon>
        <taxon>Pseudomonadota</taxon>
        <taxon>Alphaproteobacteria</taxon>
        <taxon>Sphingomonadales</taxon>
        <taxon>Sphingomonadaceae</taxon>
        <taxon>Novosphingobium</taxon>
    </lineage>
</organism>
<accession>A0A7W7AGN2</accession>
<comment type="caution">
    <text evidence="2">The sequence shown here is derived from an EMBL/GenBank/DDBJ whole genome shotgun (WGS) entry which is preliminary data.</text>
</comment>
<dbReference type="Gene3D" id="3.50.50.60">
    <property type="entry name" value="FAD/NAD(P)-binding domain"/>
    <property type="match status" value="1"/>
</dbReference>
<proteinExistence type="predicted"/>
<name>A0A7W7AGN2_9SPHN</name>